<evidence type="ECO:0000259" key="7">
    <source>
        <dbReference type="Pfam" id="PF04055"/>
    </source>
</evidence>
<name>A0A117MCT5_9EURY</name>
<dbReference type="InterPro" id="IPR007197">
    <property type="entry name" value="rSAM"/>
</dbReference>
<evidence type="ECO:0000256" key="2">
    <source>
        <dbReference type="ARBA" id="ARBA00022691"/>
    </source>
</evidence>
<dbReference type="InterPro" id="IPR016431">
    <property type="entry name" value="Pyrv-formate_lyase-activ_prd"/>
</dbReference>
<feature type="binding site" evidence="6">
    <location>
        <position position="136"/>
    </location>
    <ligand>
        <name>[4Fe-4S] cluster</name>
        <dbReference type="ChEBI" id="CHEBI:49883"/>
        <note>4Fe-4S-S-AdoMet</note>
    </ligand>
</feature>
<organism evidence="9 10">
    <name type="scientific">Methanothrix harundinacea</name>
    <dbReference type="NCBI Taxonomy" id="301375"/>
    <lineage>
        <taxon>Archaea</taxon>
        <taxon>Methanobacteriati</taxon>
        <taxon>Methanobacteriota</taxon>
        <taxon>Stenosarchaea group</taxon>
        <taxon>Methanomicrobia</taxon>
        <taxon>Methanotrichales</taxon>
        <taxon>Methanotrichaceae</taxon>
        <taxon>Methanothrix</taxon>
    </lineage>
</organism>
<accession>A0A117MCT5</accession>
<dbReference type="PANTHER" id="PTHR30352">
    <property type="entry name" value="PYRUVATE FORMATE-LYASE-ACTIVATING ENZYME"/>
    <property type="match status" value="1"/>
</dbReference>
<evidence type="ECO:0000256" key="5">
    <source>
        <dbReference type="ARBA" id="ARBA00023014"/>
    </source>
</evidence>
<dbReference type="InterPro" id="IPR058240">
    <property type="entry name" value="rSAM_sf"/>
</dbReference>
<dbReference type="Proteomes" id="UP000053961">
    <property type="component" value="Unassembled WGS sequence"/>
</dbReference>
<dbReference type="Proteomes" id="UP000057043">
    <property type="component" value="Unassembled WGS sequence"/>
</dbReference>
<keyword evidence="4 6" id="KW-0408">Iron</keyword>
<evidence type="ECO:0000256" key="3">
    <source>
        <dbReference type="ARBA" id="ARBA00022723"/>
    </source>
</evidence>
<dbReference type="SFLD" id="SFLDS00029">
    <property type="entry name" value="Radical_SAM"/>
    <property type="match status" value="1"/>
</dbReference>
<evidence type="ECO:0000313" key="10">
    <source>
        <dbReference type="Proteomes" id="UP000053961"/>
    </source>
</evidence>
<sequence>MKCAICGRGEAAKILGVCPSCIRKRPEEAEPLIREAHILAREPYPLPPEVPRSTDRGARRCDLCSNECVIAPGDLGYCGVRKNWGDRIVGLFPGYGILTTYEDSLPTNCCASWFCPGTLAPPEDRKVNVAVFLYGCNFDCLFCQNESHRRLHLPPLVSLEALVSRIGANPGAECVCYFGGSPEPQLPFALRASKRLLDLEELVGEKDGDGDDDIAGCWSGGLEDKAEWGGDGGRRPRICWEMNGCGNPTLVKRAAELSLRSGGIVKFDLKAFDENLSLALSGVYNWRAYENFEMIAKCLFEAREAPVLTATTLLVPGYVDEVEVGAIAEFIAGLNPDIPYTLLVFHPDFMMRDLPITPRSQAVRCIEAANKHLSRVYLGNKHMLAFAPP</sequence>
<reference evidence="9" key="1">
    <citation type="journal article" date="2015" name="MBio">
        <title>Genome-resolved metagenomic analysis reveals roles for candidate phyla and other microbial community members in biogeochemical transformations in oil reservoirs.</title>
        <authorList>
            <person name="Hu P."/>
            <person name="Tom L."/>
            <person name="Singh A."/>
            <person name="Thomas B.C."/>
            <person name="Baker B.J."/>
            <person name="Piceno Y.M."/>
            <person name="Andersen G.L."/>
            <person name="Banfield J.F."/>
        </authorList>
    </citation>
    <scope>NUCLEOTIDE SEQUENCE [LARGE SCALE GENOMIC DNA]</scope>
    <source>
        <strain evidence="9">56_747</strain>
    </source>
</reference>
<evidence type="ECO:0000256" key="6">
    <source>
        <dbReference type="PIRSR" id="PIRSR004869-50"/>
    </source>
</evidence>
<dbReference type="AlphaFoldDB" id="A0A117MCT5"/>
<proteinExistence type="predicted"/>
<dbReference type="Gene3D" id="3.20.20.70">
    <property type="entry name" value="Aldolase class I"/>
    <property type="match status" value="2"/>
</dbReference>
<feature type="binding site" evidence="6">
    <location>
        <position position="143"/>
    </location>
    <ligand>
        <name>[4Fe-4S] cluster</name>
        <dbReference type="ChEBI" id="CHEBI:49883"/>
        <note>4Fe-4S-S-AdoMet</note>
    </ligand>
</feature>
<feature type="domain" description="Radical SAM core" evidence="7">
    <location>
        <begin position="132"/>
        <end position="321"/>
    </location>
</feature>
<dbReference type="InterPro" id="IPR013785">
    <property type="entry name" value="Aldolase_TIM"/>
</dbReference>
<gene>
    <name evidence="8" type="ORF">XD72_1278</name>
    <name evidence="9" type="ORF">XE07_0773</name>
</gene>
<dbReference type="PIRSF" id="PIRSF004869">
    <property type="entry name" value="PflX_prd"/>
    <property type="match status" value="1"/>
</dbReference>
<dbReference type="CDD" id="cd01335">
    <property type="entry name" value="Radical_SAM"/>
    <property type="match status" value="1"/>
</dbReference>
<dbReference type="PANTHER" id="PTHR30352:SF22">
    <property type="entry name" value="PYRUVATE FORMATE-LYASE ACTIVATING ENZYME HOMOLOG"/>
    <property type="match status" value="1"/>
</dbReference>
<keyword evidence="3 6" id="KW-0479">Metal-binding</keyword>
<evidence type="ECO:0000313" key="8">
    <source>
        <dbReference type="EMBL" id="KUK44359.1"/>
    </source>
</evidence>
<comment type="caution">
    <text evidence="9">The sequence shown here is derived from an EMBL/GenBank/DDBJ whole genome shotgun (WGS) entry which is preliminary data.</text>
</comment>
<dbReference type="EMBL" id="LGHB01000006">
    <property type="protein sequence ID" value="KUK97001.1"/>
    <property type="molecule type" value="Genomic_DNA"/>
</dbReference>
<dbReference type="GO" id="GO:0051539">
    <property type="term" value="F:4 iron, 4 sulfur cluster binding"/>
    <property type="evidence" value="ECO:0007669"/>
    <property type="project" value="UniProtKB-KW"/>
</dbReference>
<comment type="cofactor">
    <cofactor evidence="6">
        <name>[4Fe-4S] cluster</name>
        <dbReference type="ChEBI" id="CHEBI:49883"/>
    </cofactor>
    <text evidence="6">Binds 1 [4Fe-4S] cluster. The cluster is coordinated with 3 cysteines and an exchangeable S-adenosyl-L-methionine.</text>
</comment>
<dbReference type="EMBL" id="LGFT01000027">
    <property type="protein sequence ID" value="KUK44359.1"/>
    <property type="molecule type" value="Genomic_DNA"/>
</dbReference>
<keyword evidence="2 6" id="KW-0949">S-adenosyl-L-methionine</keyword>
<evidence type="ECO:0000256" key="1">
    <source>
        <dbReference type="ARBA" id="ARBA00022485"/>
    </source>
</evidence>
<protein>
    <submittedName>
        <fullName evidence="9">Radical SAM domain protein</fullName>
    </submittedName>
</protein>
<dbReference type="GO" id="GO:0046872">
    <property type="term" value="F:metal ion binding"/>
    <property type="evidence" value="ECO:0007669"/>
    <property type="project" value="UniProtKB-KW"/>
</dbReference>
<dbReference type="GO" id="GO:0003824">
    <property type="term" value="F:catalytic activity"/>
    <property type="evidence" value="ECO:0007669"/>
    <property type="project" value="InterPro"/>
</dbReference>
<evidence type="ECO:0000256" key="4">
    <source>
        <dbReference type="ARBA" id="ARBA00023004"/>
    </source>
</evidence>
<reference evidence="10 11" key="2">
    <citation type="journal article" date="2015" name="MBio">
        <title>Genome-Resolved Metagenomic Analysis Reveals Roles for Candidate Phyla and Other Microbial Community Members in Biogeochemical Transformations in Oil Reservoirs.</title>
        <authorList>
            <person name="Hu P."/>
            <person name="Tom L."/>
            <person name="Singh A."/>
            <person name="Thomas B.C."/>
            <person name="Baker B.J."/>
            <person name="Piceno Y.M."/>
            <person name="Andersen G.L."/>
            <person name="Banfield J.F."/>
        </authorList>
    </citation>
    <scope>NUCLEOTIDE SEQUENCE [LARGE SCALE GENOMIC DNA]</scope>
    <source>
        <strain evidence="8">57_489</strain>
    </source>
</reference>
<evidence type="ECO:0000313" key="9">
    <source>
        <dbReference type="EMBL" id="KUK97001.1"/>
    </source>
</evidence>
<dbReference type="SUPFAM" id="SSF102114">
    <property type="entry name" value="Radical SAM enzymes"/>
    <property type="match status" value="1"/>
</dbReference>
<dbReference type="PATRIC" id="fig|301375.6.peg.1692"/>
<evidence type="ECO:0000313" key="11">
    <source>
        <dbReference type="Proteomes" id="UP000057043"/>
    </source>
</evidence>
<keyword evidence="1" id="KW-0004">4Fe-4S</keyword>
<dbReference type="InterPro" id="IPR034457">
    <property type="entry name" value="Organic_radical-activating"/>
</dbReference>
<feature type="binding site" evidence="6">
    <location>
        <position position="140"/>
    </location>
    <ligand>
        <name>[4Fe-4S] cluster</name>
        <dbReference type="ChEBI" id="CHEBI:49883"/>
        <note>4Fe-4S-S-AdoMet</note>
    </ligand>
</feature>
<keyword evidence="5 6" id="KW-0411">Iron-sulfur</keyword>
<dbReference type="Pfam" id="PF04055">
    <property type="entry name" value="Radical_SAM"/>
    <property type="match status" value="1"/>
</dbReference>